<dbReference type="GO" id="GO:0050378">
    <property type="term" value="F:UDP-glucuronate 4-epimerase activity"/>
    <property type="evidence" value="ECO:0007669"/>
    <property type="project" value="UniProtKB-EC"/>
</dbReference>
<dbReference type="PRINTS" id="PR01713">
    <property type="entry name" value="NUCEPIMERASE"/>
</dbReference>
<dbReference type="EMBL" id="JBEPSM010000003">
    <property type="protein sequence ID" value="MET4635659.1"/>
    <property type="molecule type" value="Genomic_DNA"/>
</dbReference>
<organism evidence="3 4">
    <name type="scientific">Kaistia defluvii</name>
    <dbReference type="NCBI Taxonomy" id="410841"/>
    <lineage>
        <taxon>Bacteria</taxon>
        <taxon>Pseudomonadati</taxon>
        <taxon>Pseudomonadota</taxon>
        <taxon>Alphaproteobacteria</taxon>
        <taxon>Hyphomicrobiales</taxon>
        <taxon>Kaistiaceae</taxon>
        <taxon>Kaistia</taxon>
    </lineage>
</organism>
<comment type="caution">
    <text evidence="3">The sequence shown here is derived from an EMBL/GenBank/DDBJ whole genome shotgun (WGS) entry which is preliminary data.</text>
</comment>
<proteinExistence type="predicted"/>
<sequence>MKMLITGAAGFIGSQVAKAALERGDAVIGVDNMNAYYDPALKQARLDRLAAHRHFEFVEASVSDMAAMERLVTTHADIEAVVHLAAQAGVAYSIENPLAYADANVTGQVVMFEAALRLPRLRHVVYASSSSVYGLNEDVPFRESDRVDRPASLYAATKRAGELIAHSYANVQGIASTGLRFFTVYGPWGRPDMAPWLFTSAILEGRPITVYNNGAMQRDFTFIDDIVAGVLGAVDRQPERAENRLFNLGNNQPVALMDFIATIERATGRKAEISFAPMRKADVETTFANIDLATSELGFAPKTSIDEGMDRFVDWYRGYNARPLSLD</sequence>
<dbReference type="InterPro" id="IPR036291">
    <property type="entry name" value="NAD(P)-bd_dom_sf"/>
</dbReference>
<dbReference type="EC" id="5.1.3.6" evidence="3"/>
<evidence type="ECO:0000259" key="2">
    <source>
        <dbReference type="Pfam" id="PF01370"/>
    </source>
</evidence>
<protein>
    <submittedName>
        <fullName evidence="3">UDP-glucuronate 4-epimerase</fullName>
        <ecNumber evidence="3">5.1.3.6</ecNumber>
    </submittedName>
</protein>
<evidence type="ECO:0000256" key="1">
    <source>
        <dbReference type="ARBA" id="ARBA00023027"/>
    </source>
</evidence>
<evidence type="ECO:0000313" key="4">
    <source>
        <dbReference type="Proteomes" id="UP001549321"/>
    </source>
</evidence>
<dbReference type="InterPro" id="IPR001509">
    <property type="entry name" value="Epimerase_deHydtase"/>
</dbReference>
<dbReference type="Proteomes" id="UP001549321">
    <property type="component" value="Unassembled WGS sequence"/>
</dbReference>
<gene>
    <name evidence="3" type="ORF">ABIE08_003610</name>
</gene>
<dbReference type="RefSeq" id="WP_354553187.1">
    <property type="nucleotide sequence ID" value="NZ_JBEPSM010000003.1"/>
</dbReference>
<reference evidence="3 4" key="1">
    <citation type="submission" date="2024-06" db="EMBL/GenBank/DDBJ databases">
        <title>Sorghum-associated microbial communities from plants grown in Nebraska, USA.</title>
        <authorList>
            <person name="Schachtman D."/>
        </authorList>
    </citation>
    <scope>NUCLEOTIDE SEQUENCE [LARGE SCALE GENOMIC DNA]</scope>
    <source>
        <strain evidence="3 4">3207</strain>
    </source>
</reference>
<name>A0ABV2R309_9HYPH</name>
<keyword evidence="3" id="KW-0413">Isomerase</keyword>
<keyword evidence="4" id="KW-1185">Reference proteome</keyword>
<keyword evidence="1" id="KW-0520">NAD</keyword>
<dbReference type="PANTHER" id="PTHR43574">
    <property type="entry name" value="EPIMERASE-RELATED"/>
    <property type="match status" value="1"/>
</dbReference>
<accession>A0ABV2R309</accession>
<dbReference type="Pfam" id="PF01370">
    <property type="entry name" value="Epimerase"/>
    <property type="match status" value="1"/>
</dbReference>
<feature type="domain" description="NAD-dependent epimerase/dehydratase" evidence="2">
    <location>
        <begin position="3"/>
        <end position="249"/>
    </location>
</feature>
<dbReference type="SUPFAM" id="SSF51735">
    <property type="entry name" value="NAD(P)-binding Rossmann-fold domains"/>
    <property type="match status" value="1"/>
</dbReference>
<evidence type="ECO:0000313" key="3">
    <source>
        <dbReference type="EMBL" id="MET4635659.1"/>
    </source>
</evidence>
<dbReference type="Gene3D" id="3.40.50.720">
    <property type="entry name" value="NAD(P)-binding Rossmann-like Domain"/>
    <property type="match status" value="1"/>
</dbReference>